<sequence length="106" mass="11286">MSSQNSGDKNPDYVARGLKATIHNERTSEEAKESAAQRLEEMGAEVPSDFAASNDSSNSSGKGGQDGEEGLNSNQIRGYKATLARDNVSDEAKEHAKQVLEDNDAA</sequence>
<accession>A0A8H4VKP6</accession>
<dbReference type="InterPro" id="IPR052670">
    <property type="entry name" value="UPF0654_domain"/>
</dbReference>
<comment type="caution">
    <text evidence="2">The sequence shown here is derived from an EMBL/GenBank/DDBJ whole genome shotgun (WGS) entry which is preliminary data.</text>
</comment>
<dbReference type="GO" id="GO:0005737">
    <property type="term" value="C:cytoplasm"/>
    <property type="evidence" value="ECO:0007669"/>
    <property type="project" value="TreeGrafter"/>
</dbReference>
<feature type="compositionally biased region" description="Basic and acidic residues" evidence="1">
    <location>
        <begin position="22"/>
        <end position="41"/>
    </location>
</feature>
<feature type="compositionally biased region" description="Basic and acidic residues" evidence="1">
    <location>
        <begin position="87"/>
        <end position="100"/>
    </location>
</feature>
<evidence type="ECO:0008006" key="4">
    <source>
        <dbReference type="Google" id="ProtNLM"/>
    </source>
</evidence>
<dbReference type="Pfam" id="PF10346">
    <property type="entry name" value="Con-6"/>
    <property type="match status" value="2"/>
</dbReference>
<name>A0A8H4VKP6_9AGAR</name>
<gene>
    <name evidence="2" type="ORF">D9613_011105</name>
</gene>
<proteinExistence type="predicted"/>
<evidence type="ECO:0000256" key="1">
    <source>
        <dbReference type="SAM" id="MobiDB-lite"/>
    </source>
</evidence>
<organism evidence="2 3">
    <name type="scientific">Agrocybe pediades</name>
    <dbReference type="NCBI Taxonomy" id="84607"/>
    <lineage>
        <taxon>Eukaryota</taxon>
        <taxon>Fungi</taxon>
        <taxon>Dikarya</taxon>
        <taxon>Basidiomycota</taxon>
        <taxon>Agaricomycotina</taxon>
        <taxon>Agaricomycetes</taxon>
        <taxon>Agaricomycetidae</taxon>
        <taxon>Agaricales</taxon>
        <taxon>Agaricineae</taxon>
        <taxon>Strophariaceae</taxon>
        <taxon>Agrocybe</taxon>
    </lineage>
</organism>
<protein>
    <recommendedName>
        <fullName evidence="4">Conidiation-specific protein 6</fullName>
    </recommendedName>
</protein>
<dbReference type="InterPro" id="IPR018824">
    <property type="entry name" value="Conidiation-specific_6"/>
</dbReference>
<dbReference type="PANTHER" id="PTHR36576:SF2">
    <property type="entry name" value="PROTEIN CON-6, PUTATIVE (AFU_ORTHOLOGUE AFUA_4G03615)-RELATED"/>
    <property type="match status" value="1"/>
</dbReference>
<dbReference type="AlphaFoldDB" id="A0A8H4VKP6"/>
<dbReference type="EMBL" id="JAACJL010000046">
    <property type="protein sequence ID" value="KAF4613167.1"/>
    <property type="molecule type" value="Genomic_DNA"/>
</dbReference>
<evidence type="ECO:0000313" key="3">
    <source>
        <dbReference type="Proteomes" id="UP000521872"/>
    </source>
</evidence>
<feature type="region of interest" description="Disordered" evidence="1">
    <location>
        <begin position="1"/>
        <end position="106"/>
    </location>
</feature>
<reference evidence="2 3" key="1">
    <citation type="submission" date="2019-12" db="EMBL/GenBank/DDBJ databases">
        <authorList>
            <person name="Floudas D."/>
            <person name="Bentzer J."/>
            <person name="Ahren D."/>
            <person name="Johansson T."/>
            <person name="Persson P."/>
            <person name="Tunlid A."/>
        </authorList>
    </citation>
    <scope>NUCLEOTIDE SEQUENCE [LARGE SCALE GENOMIC DNA]</scope>
    <source>
        <strain evidence="2 3">CBS 102.39</strain>
    </source>
</reference>
<dbReference type="Proteomes" id="UP000521872">
    <property type="component" value="Unassembled WGS sequence"/>
</dbReference>
<keyword evidence="3" id="KW-1185">Reference proteome</keyword>
<dbReference type="PANTHER" id="PTHR36576">
    <property type="entry name" value="UPF0654 PROTEIN C11D3.01C-RELATED"/>
    <property type="match status" value="1"/>
</dbReference>
<feature type="compositionally biased region" description="Low complexity" evidence="1">
    <location>
        <begin position="48"/>
        <end position="60"/>
    </location>
</feature>
<evidence type="ECO:0000313" key="2">
    <source>
        <dbReference type="EMBL" id="KAF4613167.1"/>
    </source>
</evidence>